<feature type="transmembrane region" description="Helical" evidence="2">
    <location>
        <begin position="183"/>
        <end position="201"/>
    </location>
</feature>
<feature type="compositionally biased region" description="Low complexity" evidence="1">
    <location>
        <begin position="13"/>
        <end position="22"/>
    </location>
</feature>
<keyword evidence="4" id="KW-1185">Reference proteome</keyword>
<dbReference type="KEGG" id="ptm:GSPATT00010896001"/>
<dbReference type="Proteomes" id="UP000000600">
    <property type="component" value="Unassembled WGS sequence"/>
</dbReference>
<dbReference type="SUPFAM" id="SSF103473">
    <property type="entry name" value="MFS general substrate transporter"/>
    <property type="match status" value="1"/>
</dbReference>
<evidence type="ECO:0008006" key="5">
    <source>
        <dbReference type="Google" id="ProtNLM"/>
    </source>
</evidence>
<dbReference type="EMBL" id="CT868196">
    <property type="protein sequence ID" value="CAK74728.1"/>
    <property type="molecule type" value="Genomic_DNA"/>
</dbReference>
<feature type="transmembrane region" description="Helical" evidence="2">
    <location>
        <begin position="88"/>
        <end position="107"/>
    </location>
</feature>
<dbReference type="InParanoid" id="A0CVB1"/>
<feature type="transmembrane region" description="Helical" evidence="2">
    <location>
        <begin position="397"/>
        <end position="415"/>
    </location>
</feature>
<accession>A0CVB1</accession>
<keyword evidence="2" id="KW-0472">Membrane</keyword>
<feature type="transmembrane region" description="Helical" evidence="2">
    <location>
        <begin position="491"/>
        <end position="509"/>
    </location>
</feature>
<feature type="transmembrane region" description="Helical" evidence="2">
    <location>
        <begin position="150"/>
        <end position="171"/>
    </location>
</feature>
<dbReference type="GeneID" id="5027910"/>
<keyword evidence="2" id="KW-0812">Transmembrane</keyword>
<feature type="transmembrane region" description="Helical" evidence="2">
    <location>
        <begin position="521"/>
        <end position="551"/>
    </location>
</feature>
<feature type="transmembrane region" description="Helical" evidence="2">
    <location>
        <begin position="229"/>
        <end position="249"/>
    </location>
</feature>
<protein>
    <recommendedName>
        <fullName evidence="5">Transmembrane protein</fullName>
    </recommendedName>
</protein>
<dbReference type="RefSeq" id="XP_001442125.1">
    <property type="nucleotide sequence ID" value="XM_001442088.1"/>
</dbReference>
<feature type="region of interest" description="Disordered" evidence="1">
    <location>
        <begin position="1"/>
        <end position="22"/>
    </location>
</feature>
<dbReference type="InterPro" id="IPR036259">
    <property type="entry name" value="MFS_trans_sf"/>
</dbReference>
<feature type="transmembrane region" description="Helical" evidence="2">
    <location>
        <begin position="462"/>
        <end position="479"/>
    </location>
</feature>
<evidence type="ECO:0000256" key="2">
    <source>
        <dbReference type="SAM" id="Phobius"/>
    </source>
</evidence>
<dbReference type="AlphaFoldDB" id="A0CVB1"/>
<dbReference type="OrthoDB" id="307096at2759"/>
<organism evidence="3 4">
    <name type="scientific">Paramecium tetraurelia</name>
    <dbReference type="NCBI Taxonomy" id="5888"/>
    <lineage>
        <taxon>Eukaryota</taxon>
        <taxon>Sar</taxon>
        <taxon>Alveolata</taxon>
        <taxon>Ciliophora</taxon>
        <taxon>Intramacronucleata</taxon>
        <taxon>Oligohymenophorea</taxon>
        <taxon>Peniculida</taxon>
        <taxon>Parameciidae</taxon>
        <taxon>Paramecium</taxon>
    </lineage>
</organism>
<name>A0CVB1_PARTE</name>
<feature type="transmembrane region" description="Helical" evidence="2">
    <location>
        <begin position="427"/>
        <end position="450"/>
    </location>
</feature>
<sequence>MNNSQRGVENRPNSQQNSQDISQQEIQINQNPQNNNNTLNQLIQVLNNQTNLPIDQFKIMVDSIVIDKQFLLLTLNPKGKYFQTLRKLILLIVGFLTLQFYQLLYLFTQDQITQGHDDNHSKLILRPQEHIKNKNSSRSHLYLEEQINQLILVIAIRIAYIVISYVIVYSIRPLCLHYSNKNLLLFSLLLMSGTYFIQGTQCNLYPNYGSLHFEDIGKINKTKIYLDNLIFFGCFFVQGMSSASIFYLLIEQIQFILKKNQRLIFYNDFLLVIVEFIVVSSVLHMIFKEQYIFNLIIMWIPFSLITLFAYFTLQDSPLCILTRLSYYEEISRQNQQILKKQQVALNKIETLLTEFHQNMNSIYSVNFPNKVYFSEEQVSLLLSKFQIKPSNKQEPRLIVNFIMFALSFLYFGHLFKLNAFVNQFQWTIETLALILSIFELLGYFIGNYCISELYNEQLLRKLLMTFGLINFLSSLPSFQSIHSQFQSQVEFFSILIVRLLFSLAIKAFLIQFSNYKLNFGFLVLGLLFANINLLQIQLFQVVVATILLFAYHLSKQF</sequence>
<proteinExistence type="predicted"/>
<dbReference type="HOGENOM" id="CLU_489576_0_0_1"/>
<feature type="transmembrane region" description="Helical" evidence="2">
    <location>
        <begin position="293"/>
        <end position="313"/>
    </location>
</feature>
<gene>
    <name evidence="3" type="ORF">GSPATT00010896001</name>
</gene>
<feature type="transmembrane region" description="Helical" evidence="2">
    <location>
        <begin position="269"/>
        <end position="287"/>
    </location>
</feature>
<evidence type="ECO:0000256" key="1">
    <source>
        <dbReference type="SAM" id="MobiDB-lite"/>
    </source>
</evidence>
<evidence type="ECO:0000313" key="4">
    <source>
        <dbReference type="Proteomes" id="UP000000600"/>
    </source>
</evidence>
<keyword evidence="2" id="KW-1133">Transmembrane helix</keyword>
<reference evidence="3 4" key="1">
    <citation type="journal article" date="2006" name="Nature">
        <title>Global trends of whole-genome duplications revealed by the ciliate Paramecium tetraurelia.</title>
        <authorList>
            <consortium name="Genoscope"/>
            <person name="Aury J.-M."/>
            <person name="Jaillon O."/>
            <person name="Duret L."/>
            <person name="Noel B."/>
            <person name="Jubin C."/>
            <person name="Porcel B.M."/>
            <person name="Segurens B."/>
            <person name="Daubin V."/>
            <person name="Anthouard V."/>
            <person name="Aiach N."/>
            <person name="Arnaiz O."/>
            <person name="Billaut A."/>
            <person name="Beisson J."/>
            <person name="Blanc I."/>
            <person name="Bouhouche K."/>
            <person name="Camara F."/>
            <person name="Duharcourt S."/>
            <person name="Guigo R."/>
            <person name="Gogendeau D."/>
            <person name="Katinka M."/>
            <person name="Keller A.-M."/>
            <person name="Kissmehl R."/>
            <person name="Klotz C."/>
            <person name="Koll F."/>
            <person name="Le Moue A."/>
            <person name="Lepere C."/>
            <person name="Malinsky S."/>
            <person name="Nowacki M."/>
            <person name="Nowak J.K."/>
            <person name="Plattner H."/>
            <person name="Poulain J."/>
            <person name="Ruiz F."/>
            <person name="Serrano V."/>
            <person name="Zagulski M."/>
            <person name="Dessen P."/>
            <person name="Betermier M."/>
            <person name="Weissenbach J."/>
            <person name="Scarpelli C."/>
            <person name="Schachter V."/>
            <person name="Sperling L."/>
            <person name="Meyer E."/>
            <person name="Cohen J."/>
            <person name="Wincker P."/>
        </authorList>
    </citation>
    <scope>NUCLEOTIDE SEQUENCE [LARGE SCALE GENOMIC DNA]</scope>
    <source>
        <strain evidence="3 4">Stock d4-2</strain>
    </source>
</reference>
<evidence type="ECO:0000313" key="3">
    <source>
        <dbReference type="EMBL" id="CAK74728.1"/>
    </source>
</evidence>
<dbReference type="OMA" id="GNYCISE"/>